<gene>
    <name evidence="1" type="ORF">AB5J56_04705</name>
</gene>
<protein>
    <submittedName>
        <fullName evidence="1">RBBP9/YdeN family alpha/beta hydrolase</fullName>
    </submittedName>
</protein>
<keyword evidence="1" id="KW-0378">Hydrolase</keyword>
<accession>A0AB39P1G7</accession>
<dbReference type="Pfam" id="PF06821">
    <property type="entry name" value="Ser_hydrolase"/>
    <property type="match status" value="1"/>
</dbReference>
<dbReference type="GO" id="GO:0016787">
    <property type="term" value="F:hydrolase activity"/>
    <property type="evidence" value="ECO:0007669"/>
    <property type="project" value="UniProtKB-KW"/>
</dbReference>
<proteinExistence type="predicted"/>
<dbReference type="Gene3D" id="3.40.50.1820">
    <property type="entry name" value="alpha/beta hydrolase"/>
    <property type="match status" value="1"/>
</dbReference>
<organism evidence="1">
    <name type="scientific">Streptomyces sp. R21</name>
    <dbReference type="NCBI Taxonomy" id="3238627"/>
    <lineage>
        <taxon>Bacteria</taxon>
        <taxon>Bacillati</taxon>
        <taxon>Actinomycetota</taxon>
        <taxon>Actinomycetes</taxon>
        <taxon>Kitasatosporales</taxon>
        <taxon>Streptomycetaceae</taxon>
        <taxon>Streptomyces</taxon>
    </lineage>
</organism>
<dbReference type="InterPro" id="IPR029058">
    <property type="entry name" value="AB_hydrolase_fold"/>
</dbReference>
<dbReference type="SUPFAM" id="SSF53474">
    <property type="entry name" value="alpha/beta-Hydrolases"/>
    <property type="match status" value="1"/>
</dbReference>
<dbReference type="RefSeq" id="WP_369230328.1">
    <property type="nucleotide sequence ID" value="NZ_CP163435.1"/>
</dbReference>
<sequence length="216" mass="23099">MTSNRTADPVSTPVARSFLILHGWQNHRPDGHWQRALADELAARGHRVTYPQLPDPDDPDLDVWLAVLHAFLGADWNSQGPGHERVVVCHSLAVPLWLHAAARGTVRADRVLLVAPPSADVLAGYEEVSAFARPDVTAAEVKAAAGVTRLVAADDDPYCPGGAAHHYGLPLGLDTDVVPGGRHLDLDAGYGSWPSVLDWCLDPAVRITGRTAADGR</sequence>
<reference evidence="1" key="1">
    <citation type="submission" date="2024-07" db="EMBL/GenBank/DDBJ databases">
        <authorList>
            <person name="Yu S.T."/>
        </authorList>
    </citation>
    <scope>NUCLEOTIDE SEQUENCE</scope>
    <source>
        <strain evidence="1">R21</strain>
    </source>
</reference>
<dbReference type="EMBL" id="CP163435">
    <property type="protein sequence ID" value="XDQ24041.1"/>
    <property type="molecule type" value="Genomic_DNA"/>
</dbReference>
<dbReference type="AlphaFoldDB" id="A0AB39P1G7"/>
<dbReference type="InterPro" id="IPR010662">
    <property type="entry name" value="RBBP9/YdeN"/>
</dbReference>
<name>A0AB39P1G7_9ACTN</name>
<evidence type="ECO:0000313" key="1">
    <source>
        <dbReference type="EMBL" id="XDQ24041.1"/>
    </source>
</evidence>